<evidence type="ECO:0000313" key="1">
    <source>
        <dbReference type="EMBL" id="QRM16441.1"/>
    </source>
</evidence>
<proteinExistence type="predicted"/>
<sequence length="293" mass="33579">MNLWSWLKNKLPTAHPATSKDWQILIFWPVDKETSIPMATVEWVPLPETGYPAKLFKFQSFHWTGDGPSIQSPHCDYDEDEMPEMVLVLRKQRSVTSAAYKPVNGIQRNLNGRCLKFKFQLPRFPNDDDPMAIANRTVGAVRKRAKTATGASVTATVDEEEDWKDLGWFEFETDHKWMEMGQQVLNVCDGPHIMFHWPPQAYDYPVTENVAAIFANHLSITMPPEVVERVMYFCGGNDMMAQLVKYGALRIVTKEIPEGATRTAVTRVTVGERLDDKQVFLGTKEWRRMRLGL</sequence>
<gene>
    <name evidence="1" type="primary">ORF16</name>
</gene>
<reference evidence="1" key="1">
    <citation type="journal article" date="2021" name="Microorganisms">
        <title>Genomes of Anguillid Herpesvirus 1 Strains Reveal Evolutionary Disparities and Low Genetic Diversity in the Genus Cyprinivirus.</title>
        <authorList>
            <person name="Donohoe O."/>
            <person name="Zhang H."/>
            <person name="Delrez N."/>
            <person name="Gao Y."/>
            <person name="Suarez N.M."/>
            <person name="Davison A.J."/>
            <person name="Vanderplasschen A."/>
        </authorList>
    </citation>
    <scope>NUCLEOTIDE SEQUENCE</scope>
    <source>
        <strain evidence="1">DK-2008-50-66-1</strain>
    </source>
</reference>
<reference evidence="1" key="2">
    <citation type="submission" date="2021-02" db="EMBL/GenBank/DDBJ databases">
        <authorList>
            <person name="Vanderplasschen A.F.C."/>
            <person name="Davison A.J."/>
        </authorList>
    </citation>
    <scope>NUCLEOTIDE SEQUENCE</scope>
    <source>
        <strain evidence="1">DK-2008-50-66-1</strain>
    </source>
</reference>
<accession>A0A8E5AMG7</accession>
<organism evidence="1">
    <name type="scientific">Anguillid herpesvirus 1</name>
    <dbReference type="NCBI Taxonomy" id="150286"/>
    <lineage>
        <taxon>Viruses</taxon>
        <taxon>Duplodnaviria</taxon>
        <taxon>Heunggongvirae</taxon>
        <taxon>Peploviricota</taxon>
        <taxon>Herviviricetes</taxon>
        <taxon>Herpesvirales</taxon>
        <taxon>Alloherpesviridae</taxon>
        <taxon>Cyvirus</taxon>
        <taxon>Cyvirus anguillidallo1</taxon>
    </lineage>
</organism>
<protein>
    <submittedName>
        <fullName evidence="1">Protein ORF16</fullName>
    </submittedName>
</protein>
<name>A0A8E5AMG7_9VIRU</name>
<dbReference type="EMBL" id="MW580850">
    <property type="protein sequence ID" value="QRM16441.1"/>
    <property type="molecule type" value="Genomic_DNA"/>
</dbReference>